<dbReference type="RefSeq" id="WP_070354320.1">
    <property type="nucleotide sequence ID" value="NZ_CP043474.1"/>
</dbReference>
<organism evidence="1 2">
    <name type="scientific">Mycolicibacterium grossiae</name>
    <dbReference type="NCBI Taxonomy" id="1552759"/>
    <lineage>
        <taxon>Bacteria</taxon>
        <taxon>Bacillati</taxon>
        <taxon>Actinomycetota</taxon>
        <taxon>Actinomycetes</taxon>
        <taxon>Mycobacteriales</taxon>
        <taxon>Mycobacteriaceae</taxon>
        <taxon>Mycolicibacterium</taxon>
    </lineage>
</organism>
<sequence>MPAGADDATNWWDSDDEYRIVYTPELATGNATIYGSAVQRPDGTLMGAEDPPRVYPQNACPEEGLTLDEARQLACQILTTVELLEGWQR</sequence>
<protein>
    <submittedName>
        <fullName evidence="1">Uncharacterized protein</fullName>
    </submittedName>
</protein>
<keyword evidence="2" id="KW-1185">Reference proteome</keyword>
<evidence type="ECO:0000313" key="2">
    <source>
        <dbReference type="Proteomes" id="UP000178953"/>
    </source>
</evidence>
<gene>
    <name evidence="1" type="ORF">BEL07_17150</name>
</gene>
<reference evidence="1 2" key="1">
    <citation type="submission" date="2016-09" db="EMBL/GenBank/DDBJ databases">
        <title>genome sequence of Mycobacterium sp. 739 SCH.</title>
        <authorList>
            <person name="Greninger A.L."/>
            <person name="Qin X."/>
            <person name="Jerome K."/>
            <person name="Vora S."/>
            <person name="Quinn K."/>
        </authorList>
    </citation>
    <scope>NUCLEOTIDE SEQUENCE [LARGE SCALE GENOMIC DNA]</scope>
    <source>
        <strain evidence="1 2">SCH</strain>
    </source>
</reference>
<dbReference type="Proteomes" id="UP000178953">
    <property type="component" value="Unassembled WGS sequence"/>
</dbReference>
<dbReference type="AlphaFoldDB" id="A0A1E8Q2U1"/>
<dbReference type="EMBL" id="MCHX01000038">
    <property type="protein sequence ID" value="OFJ52571.1"/>
    <property type="molecule type" value="Genomic_DNA"/>
</dbReference>
<dbReference type="OrthoDB" id="4735704at2"/>
<proteinExistence type="predicted"/>
<comment type="caution">
    <text evidence="1">The sequence shown here is derived from an EMBL/GenBank/DDBJ whole genome shotgun (WGS) entry which is preliminary data.</text>
</comment>
<accession>A0A1E8Q2U1</accession>
<evidence type="ECO:0000313" key="1">
    <source>
        <dbReference type="EMBL" id="OFJ52571.1"/>
    </source>
</evidence>
<name>A0A1E8Q2U1_9MYCO</name>